<evidence type="ECO:0000313" key="4">
    <source>
        <dbReference type="EMBL" id="OWZ82681.1"/>
    </source>
</evidence>
<feature type="domain" description="Copper amine oxidase-like N-terminal" evidence="3">
    <location>
        <begin position="32"/>
        <end position="142"/>
    </location>
</feature>
<dbReference type="PANTHER" id="PTHR31157">
    <property type="entry name" value="SCP DOMAIN-CONTAINING PROTEIN"/>
    <property type="match status" value="1"/>
</dbReference>
<dbReference type="InterPro" id="IPR035940">
    <property type="entry name" value="CAP_sf"/>
</dbReference>
<evidence type="ECO:0000259" key="2">
    <source>
        <dbReference type="Pfam" id="PF00188"/>
    </source>
</evidence>
<dbReference type="InterPro" id="IPR014044">
    <property type="entry name" value="CAP_dom"/>
</dbReference>
<dbReference type="EMBL" id="NIQC01000051">
    <property type="protein sequence ID" value="OWZ82681.1"/>
    <property type="molecule type" value="Genomic_DNA"/>
</dbReference>
<dbReference type="AlphaFoldDB" id="A0A226BUX8"/>
<accession>A0A226BUX8</accession>
<sequence>MLKKSSIIFSLLFLLVLSSSVMATPEDITLEVNGSTIEPDVPPQIIDSRTMVPLRVISENLNTYVEWDSSTQSVLIVESGTNINNPLTSAREEITIIVNNNIVNSDVFPKIIESRTLVPLRFIGEALEAYVNWHEDENKVTVHGDFEENEQPKEDNQQDSDEDNWTLEHYNQYNASNFRNSNLLNESINYENIDYPRLNAAIFYATNEIRKEYNLSTVKHSKNLEIAAWNHSISMAKHDFFSHYNEHEDSRHSPEDRGRLAGIDNPSIAENLAQTTSRNDTYLSFADTVIDMWMGSEGHRQNMLSASPLQLGTGAYVSNNNQFGPTIIATQKFQWFNEIDASESSDPSPYDY</sequence>
<evidence type="ECO:0000256" key="1">
    <source>
        <dbReference type="SAM" id="SignalP"/>
    </source>
</evidence>
<dbReference type="PANTHER" id="PTHR31157:SF1">
    <property type="entry name" value="SCP DOMAIN-CONTAINING PROTEIN"/>
    <property type="match status" value="1"/>
</dbReference>
<dbReference type="RefSeq" id="WP_089024608.1">
    <property type="nucleotide sequence ID" value="NZ_NIQC01000051.1"/>
</dbReference>
<organism evidence="4 5">
    <name type="scientific">Natranaerobius trueperi</name>
    <dbReference type="NCBI Taxonomy" id="759412"/>
    <lineage>
        <taxon>Bacteria</taxon>
        <taxon>Bacillati</taxon>
        <taxon>Bacillota</taxon>
        <taxon>Clostridia</taxon>
        <taxon>Natranaerobiales</taxon>
        <taxon>Natranaerobiaceae</taxon>
        <taxon>Natranaerobius</taxon>
    </lineage>
</organism>
<keyword evidence="1" id="KW-0732">Signal</keyword>
<dbReference type="Proteomes" id="UP000214588">
    <property type="component" value="Unassembled WGS sequence"/>
</dbReference>
<dbReference type="CDD" id="cd05379">
    <property type="entry name" value="CAP_bacterial"/>
    <property type="match status" value="1"/>
</dbReference>
<dbReference type="InterPro" id="IPR012854">
    <property type="entry name" value="Cu_amine_oxidase-like_N"/>
</dbReference>
<dbReference type="Gene3D" id="3.40.33.10">
    <property type="entry name" value="CAP"/>
    <property type="match status" value="1"/>
</dbReference>
<feature type="chain" id="PRO_5013166670" description="SCP domain-containing protein" evidence="1">
    <location>
        <begin position="24"/>
        <end position="352"/>
    </location>
</feature>
<dbReference type="Pfam" id="PF07833">
    <property type="entry name" value="Cu_amine_oxidN1"/>
    <property type="match status" value="1"/>
</dbReference>
<comment type="caution">
    <text evidence="4">The sequence shown here is derived from an EMBL/GenBank/DDBJ whole genome shotgun (WGS) entry which is preliminary data.</text>
</comment>
<dbReference type="InterPro" id="IPR036582">
    <property type="entry name" value="Mao_N_sf"/>
</dbReference>
<dbReference type="Pfam" id="PF00188">
    <property type="entry name" value="CAP"/>
    <property type="match status" value="1"/>
</dbReference>
<evidence type="ECO:0000259" key="3">
    <source>
        <dbReference type="Pfam" id="PF07833"/>
    </source>
</evidence>
<feature type="signal peptide" evidence="1">
    <location>
        <begin position="1"/>
        <end position="23"/>
    </location>
</feature>
<keyword evidence="5" id="KW-1185">Reference proteome</keyword>
<protein>
    <recommendedName>
        <fullName evidence="6">SCP domain-containing protein</fullName>
    </recommendedName>
</protein>
<reference evidence="4 5" key="1">
    <citation type="submission" date="2017-06" db="EMBL/GenBank/DDBJ databases">
        <title>Draft Genome Sequence of Natranaerobius trueperi halophilic, alkalithermophilic bacteria from soda lakes.</title>
        <authorList>
            <person name="Zhao B."/>
        </authorList>
    </citation>
    <scope>NUCLEOTIDE SEQUENCE [LARGE SCALE GENOMIC DNA]</scope>
    <source>
        <strain evidence="4 5">DSM 18760</strain>
    </source>
</reference>
<evidence type="ECO:0000313" key="5">
    <source>
        <dbReference type="Proteomes" id="UP000214588"/>
    </source>
</evidence>
<name>A0A226BUX8_9FIRM</name>
<gene>
    <name evidence="4" type="ORF">CDO51_12770</name>
</gene>
<dbReference type="SUPFAM" id="SSF55383">
    <property type="entry name" value="Copper amine oxidase, domain N"/>
    <property type="match status" value="2"/>
</dbReference>
<dbReference type="Gene3D" id="3.30.457.10">
    <property type="entry name" value="Copper amine oxidase-like, N-terminal domain"/>
    <property type="match status" value="1"/>
</dbReference>
<proteinExistence type="predicted"/>
<dbReference type="OrthoDB" id="9783944at2"/>
<dbReference type="SUPFAM" id="SSF55797">
    <property type="entry name" value="PR-1-like"/>
    <property type="match status" value="1"/>
</dbReference>
<evidence type="ECO:0008006" key="6">
    <source>
        <dbReference type="Google" id="ProtNLM"/>
    </source>
</evidence>
<feature type="domain" description="SCP" evidence="2">
    <location>
        <begin position="204"/>
        <end position="333"/>
    </location>
</feature>